<name>A0A8H5KB80_9HYPO</name>
<keyword evidence="1" id="KW-1133">Transmembrane helix</keyword>
<proteinExistence type="predicted"/>
<accession>A0A8H5KB80</accession>
<keyword evidence="1" id="KW-0472">Membrane</keyword>
<evidence type="ECO:0000313" key="2">
    <source>
        <dbReference type="EMBL" id="KAF5570169.1"/>
    </source>
</evidence>
<gene>
    <name evidence="2" type="ORF">FPHYL_1445</name>
</gene>
<keyword evidence="3" id="KW-1185">Reference proteome</keyword>
<comment type="caution">
    <text evidence="2">The sequence shown here is derived from an EMBL/GenBank/DDBJ whole genome shotgun (WGS) entry which is preliminary data.</text>
</comment>
<dbReference type="OrthoDB" id="5096009at2759"/>
<dbReference type="Proteomes" id="UP000582016">
    <property type="component" value="Unassembled WGS sequence"/>
</dbReference>
<feature type="transmembrane region" description="Helical" evidence="1">
    <location>
        <begin position="7"/>
        <end position="27"/>
    </location>
</feature>
<evidence type="ECO:0000256" key="1">
    <source>
        <dbReference type="SAM" id="Phobius"/>
    </source>
</evidence>
<dbReference type="AlphaFoldDB" id="A0A8H5KB80"/>
<protein>
    <submittedName>
        <fullName evidence="2">Uncharacterized protein</fullName>
    </submittedName>
</protein>
<evidence type="ECO:0000313" key="3">
    <source>
        <dbReference type="Proteomes" id="UP000582016"/>
    </source>
</evidence>
<keyword evidence="1" id="KW-0812">Transmembrane</keyword>
<sequence length="135" mass="14219">MMRDNTAVSYIWVPIAGWISASTAILMKQNDSTDTDKTAYALIGAVSLLSMQNEIMCAIRSNMGQAAALMAAADGSVGTSLIANQQAIEEGIIKAMKEFQDTLSAVQSLVAIDSNIQTTGITADINAPSVYSENP</sequence>
<organism evidence="2 3">
    <name type="scientific">Fusarium phyllophilum</name>
    <dbReference type="NCBI Taxonomy" id="47803"/>
    <lineage>
        <taxon>Eukaryota</taxon>
        <taxon>Fungi</taxon>
        <taxon>Dikarya</taxon>
        <taxon>Ascomycota</taxon>
        <taxon>Pezizomycotina</taxon>
        <taxon>Sordariomycetes</taxon>
        <taxon>Hypocreomycetidae</taxon>
        <taxon>Hypocreales</taxon>
        <taxon>Nectriaceae</taxon>
        <taxon>Fusarium</taxon>
        <taxon>Fusarium fujikuroi species complex</taxon>
    </lineage>
</organism>
<dbReference type="EMBL" id="JAAOAQ010000047">
    <property type="protein sequence ID" value="KAF5570169.1"/>
    <property type="molecule type" value="Genomic_DNA"/>
</dbReference>
<reference evidence="2 3" key="1">
    <citation type="submission" date="2020-05" db="EMBL/GenBank/DDBJ databases">
        <title>Identification and distribution of gene clusters putatively required for synthesis of sphingolipid metabolism inhibitors in phylogenetically diverse species of the filamentous fungus Fusarium.</title>
        <authorList>
            <person name="Kim H.-S."/>
            <person name="Busman M."/>
            <person name="Brown D.W."/>
            <person name="Divon H."/>
            <person name="Uhlig S."/>
            <person name="Proctor R.H."/>
        </authorList>
    </citation>
    <scope>NUCLEOTIDE SEQUENCE [LARGE SCALE GENOMIC DNA]</scope>
    <source>
        <strain evidence="2 3">NRRL 13617</strain>
    </source>
</reference>